<sequence length="73" mass="7363">MYGGSVGHPGRTLGVGCWLVGMTGVSSLRRGFAGLGIRGGSWLTAGGPPRAHLPALLGFALDGFLGEAVELLL</sequence>
<organism evidence="1 2">
    <name type="scientific">Streptacidiphilus pinicola</name>
    <dbReference type="NCBI Taxonomy" id="2219663"/>
    <lineage>
        <taxon>Bacteria</taxon>
        <taxon>Bacillati</taxon>
        <taxon>Actinomycetota</taxon>
        <taxon>Actinomycetes</taxon>
        <taxon>Kitasatosporales</taxon>
        <taxon>Streptomycetaceae</taxon>
        <taxon>Streptacidiphilus</taxon>
    </lineage>
</organism>
<dbReference type="EMBL" id="QKYN01000084">
    <property type="protein sequence ID" value="RAG83560.1"/>
    <property type="molecule type" value="Genomic_DNA"/>
</dbReference>
<accession>A0A2X0K8P6</accession>
<dbReference type="AlphaFoldDB" id="A0A2X0K8P6"/>
<name>A0A2X0K8P6_9ACTN</name>
<comment type="caution">
    <text evidence="1">The sequence shown here is derived from an EMBL/GenBank/DDBJ whole genome shotgun (WGS) entry which is preliminary data.</text>
</comment>
<reference evidence="1 2" key="1">
    <citation type="submission" date="2018-06" db="EMBL/GenBank/DDBJ databases">
        <title>Streptacidiphilus pinicola sp. nov., isolated from pine grove soil.</title>
        <authorList>
            <person name="Roh S.G."/>
            <person name="Park S."/>
            <person name="Kim M.-K."/>
            <person name="Yun B.-R."/>
            <person name="Park J."/>
            <person name="Kim M.J."/>
            <person name="Kim Y.S."/>
            <person name="Kim S.B."/>
        </authorList>
    </citation>
    <scope>NUCLEOTIDE SEQUENCE [LARGE SCALE GENOMIC DNA]</scope>
    <source>
        <strain evidence="1 2">MMS16-CNU450</strain>
    </source>
</reference>
<keyword evidence="2" id="KW-1185">Reference proteome</keyword>
<gene>
    <name evidence="1" type="ORF">DN069_21430</name>
</gene>
<evidence type="ECO:0000313" key="2">
    <source>
        <dbReference type="Proteomes" id="UP000248889"/>
    </source>
</evidence>
<protein>
    <submittedName>
        <fullName evidence="1">Uncharacterized protein</fullName>
    </submittedName>
</protein>
<dbReference type="Proteomes" id="UP000248889">
    <property type="component" value="Unassembled WGS sequence"/>
</dbReference>
<proteinExistence type="predicted"/>
<evidence type="ECO:0000313" key="1">
    <source>
        <dbReference type="EMBL" id="RAG83560.1"/>
    </source>
</evidence>